<reference evidence="2 3" key="1">
    <citation type="journal article" date="2015" name="Genome Announc.">
        <title>Draft Genome Sequences of Marine Isolates of Thalassomonas viridans and Thalassomonas actiniarum.</title>
        <authorList>
            <person name="Olonade I."/>
            <person name="van Zyl L.J."/>
            <person name="Trindade M."/>
        </authorList>
    </citation>
    <scope>NUCLEOTIDE SEQUENCE [LARGE SCALE GENOMIC DNA]</scope>
    <source>
        <strain evidence="2 3">A5K-106</strain>
    </source>
</reference>
<feature type="chain" id="PRO_5042230837" description="Lipoprotein" evidence="1">
    <location>
        <begin position="28"/>
        <end position="69"/>
    </location>
</feature>
<keyword evidence="1" id="KW-0732">Signal</keyword>
<gene>
    <name evidence="2" type="ORF">SG35_001700</name>
</gene>
<accession>A0AAF0C1W2</accession>
<dbReference type="RefSeq" id="WP_044834057.1">
    <property type="nucleotide sequence ID" value="NZ_CP059735.1"/>
</dbReference>
<keyword evidence="3" id="KW-1185">Reference proteome</keyword>
<evidence type="ECO:0000256" key="1">
    <source>
        <dbReference type="SAM" id="SignalP"/>
    </source>
</evidence>
<name>A0AAF0C1W2_9GAMM</name>
<dbReference type="AlphaFoldDB" id="A0AAF0C1W2"/>
<organism evidence="2 3">
    <name type="scientific">Thalassomonas actiniarum</name>
    <dbReference type="NCBI Taxonomy" id="485447"/>
    <lineage>
        <taxon>Bacteria</taxon>
        <taxon>Pseudomonadati</taxon>
        <taxon>Pseudomonadota</taxon>
        <taxon>Gammaproteobacteria</taxon>
        <taxon>Alteromonadales</taxon>
        <taxon>Colwelliaceae</taxon>
        <taxon>Thalassomonas</taxon>
    </lineage>
</organism>
<dbReference type="EMBL" id="CP059735">
    <property type="protein sequence ID" value="WDD99426.1"/>
    <property type="molecule type" value="Genomic_DNA"/>
</dbReference>
<sequence length="69" mass="7358">MINKNKKFLKMALLGMSVALAPTISTAAGSCGSYCLTEARNCISEGNSSSHCFSEYETCMIRNGCPGWA</sequence>
<evidence type="ECO:0000313" key="2">
    <source>
        <dbReference type="EMBL" id="WDD99426.1"/>
    </source>
</evidence>
<dbReference type="KEGG" id="tact:SG35_001700"/>
<protein>
    <recommendedName>
        <fullName evidence="4">Lipoprotein</fullName>
    </recommendedName>
</protein>
<dbReference type="PROSITE" id="PS51257">
    <property type="entry name" value="PROKAR_LIPOPROTEIN"/>
    <property type="match status" value="1"/>
</dbReference>
<reference evidence="2 3" key="2">
    <citation type="journal article" date="2022" name="Mar. Drugs">
        <title>Bioassay-Guided Fractionation Leads to the Detection of Cholic Acid Generated by the Rare Thalassomonas sp.</title>
        <authorList>
            <person name="Pheiffer F."/>
            <person name="Schneider Y.K."/>
            <person name="Hansen E.H."/>
            <person name="Andersen J.H."/>
            <person name="Isaksson J."/>
            <person name="Busche T."/>
            <person name="R C."/>
            <person name="Kalinowski J."/>
            <person name="Zyl L.V."/>
            <person name="Trindade M."/>
        </authorList>
    </citation>
    <scope>NUCLEOTIDE SEQUENCE [LARGE SCALE GENOMIC DNA]</scope>
    <source>
        <strain evidence="2 3">A5K-106</strain>
    </source>
</reference>
<evidence type="ECO:0000313" key="3">
    <source>
        <dbReference type="Proteomes" id="UP000032568"/>
    </source>
</evidence>
<dbReference type="Proteomes" id="UP000032568">
    <property type="component" value="Chromosome"/>
</dbReference>
<feature type="signal peptide" evidence="1">
    <location>
        <begin position="1"/>
        <end position="27"/>
    </location>
</feature>
<evidence type="ECO:0008006" key="4">
    <source>
        <dbReference type="Google" id="ProtNLM"/>
    </source>
</evidence>
<proteinExistence type="predicted"/>